<reference evidence="1" key="1">
    <citation type="journal article" date="2023" name="G3 (Bethesda)">
        <title>A reference genome for the long-term kleptoplast-retaining sea slug Elysia crispata morphotype clarki.</title>
        <authorList>
            <person name="Eastman K.E."/>
            <person name="Pendleton A.L."/>
            <person name="Shaikh M.A."/>
            <person name="Suttiyut T."/>
            <person name="Ogas R."/>
            <person name="Tomko P."/>
            <person name="Gavelis G."/>
            <person name="Widhalm J.R."/>
            <person name="Wisecaver J.H."/>
        </authorList>
    </citation>
    <scope>NUCLEOTIDE SEQUENCE</scope>
    <source>
        <strain evidence="1">ECLA1</strain>
    </source>
</reference>
<dbReference type="EMBL" id="JAWDGP010002216">
    <property type="protein sequence ID" value="KAK3784748.1"/>
    <property type="molecule type" value="Genomic_DNA"/>
</dbReference>
<dbReference type="AlphaFoldDB" id="A0AAE1ABA0"/>
<comment type="caution">
    <text evidence="1">The sequence shown here is derived from an EMBL/GenBank/DDBJ whole genome shotgun (WGS) entry which is preliminary data.</text>
</comment>
<accession>A0AAE1ABA0</accession>
<sequence>MLAQILSHASPFRLNLHQFEAESNITDMRDVCAIVPLDFWSYWTRGENDLNFLMNDTSVIGSRGLPIRVAHGASVHLTTRALDRLAGLVLLAAQGPTRLMHHPSTDGILCTCPLVHGLHGISPGVSVIVMI</sequence>
<evidence type="ECO:0000313" key="2">
    <source>
        <dbReference type="Proteomes" id="UP001283361"/>
    </source>
</evidence>
<protein>
    <submittedName>
        <fullName evidence="1">Uncharacterized protein</fullName>
    </submittedName>
</protein>
<evidence type="ECO:0000313" key="1">
    <source>
        <dbReference type="EMBL" id="KAK3784748.1"/>
    </source>
</evidence>
<keyword evidence="2" id="KW-1185">Reference proteome</keyword>
<name>A0AAE1ABA0_9GAST</name>
<organism evidence="1 2">
    <name type="scientific">Elysia crispata</name>
    <name type="common">lettuce slug</name>
    <dbReference type="NCBI Taxonomy" id="231223"/>
    <lineage>
        <taxon>Eukaryota</taxon>
        <taxon>Metazoa</taxon>
        <taxon>Spiralia</taxon>
        <taxon>Lophotrochozoa</taxon>
        <taxon>Mollusca</taxon>
        <taxon>Gastropoda</taxon>
        <taxon>Heterobranchia</taxon>
        <taxon>Euthyneura</taxon>
        <taxon>Panpulmonata</taxon>
        <taxon>Sacoglossa</taxon>
        <taxon>Placobranchoidea</taxon>
        <taxon>Plakobranchidae</taxon>
        <taxon>Elysia</taxon>
    </lineage>
</organism>
<dbReference type="Proteomes" id="UP001283361">
    <property type="component" value="Unassembled WGS sequence"/>
</dbReference>
<gene>
    <name evidence="1" type="ORF">RRG08_032201</name>
</gene>
<proteinExistence type="predicted"/>